<keyword evidence="2" id="KW-1185">Reference proteome</keyword>
<comment type="caution">
    <text evidence="1">The sequence shown here is derived from an EMBL/GenBank/DDBJ whole genome shotgun (WGS) entry which is preliminary data.</text>
</comment>
<reference evidence="1 2" key="1">
    <citation type="journal article" date="2018" name="Proc. R. Soc. B">
        <title>A non-coding region near Follistatin controls head colour polymorphism in the Gouldian finch.</title>
        <authorList>
            <person name="Toomey M.B."/>
            <person name="Marques C.I."/>
            <person name="Andrade P."/>
            <person name="Araujo P.M."/>
            <person name="Sabatino S."/>
            <person name="Gazda M.A."/>
            <person name="Afonso S."/>
            <person name="Lopes R.J."/>
            <person name="Corbo J.C."/>
            <person name="Carneiro M."/>
        </authorList>
    </citation>
    <scope>NUCLEOTIDE SEQUENCE [LARGE SCALE GENOMIC DNA]</scope>
    <source>
        <strain evidence="1">Red01</strain>
        <tissue evidence="1">Muscle</tissue>
    </source>
</reference>
<gene>
    <name evidence="1" type="ORF">DV515_00019883</name>
</gene>
<proteinExistence type="predicted"/>
<organism evidence="1 2">
    <name type="scientific">Chloebia gouldiae</name>
    <name type="common">Gouldian finch</name>
    <name type="synonym">Erythrura gouldiae</name>
    <dbReference type="NCBI Taxonomy" id="44316"/>
    <lineage>
        <taxon>Eukaryota</taxon>
        <taxon>Metazoa</taxon>
        <taxon>Chordata</taxon>
        <taxon>Craniata</taxon>
        <taxon>Vertebrata</taxon>
        <taxon>Euteleostomi</taxon>
        <taxon>Archelosauria</taxon>
        <taxon>Archosauria</taxon>
        <taxon>Dinosauria</taxon>
        <taxon>Saurischia</taxon>
        <taxon>Theropoda</taxon>
        <taxon>Coelurosauria</taxon>
        <taxon>Aves</taxon>
        <taxon>Neognathae</taxon>
        <taxon>Neoaves</taxon>
        <taxon>Telluraves</taxon>
        <taxon>Australaves</taxon>
        <taxon>Passeriformes</taxon>
        <taxon>Passeroidea</taxon>
        <taxon>Passeridae</taxon>
        <taxon>Chloebia</taxon>
    </lineage>
</organism>
<protein>
    <recommendedName>
        <fullName evidence="3">Laminin EGF-like domain-containing protein</fullName>
    </recommendedName>
</protein>
<name>A0A3L8Q3D0_CHLGU</name>
<sequence>MLDGSCTRCQCNGHADTCNELDGTGCPCQNNTESGACPERRDCYRHQVRHLGGQVWGQV</sequence>
<evidence type="ECO:0000313" key="1">
    <source>
        <dbReference type="EMBL" id="RLV61917.1"/>
    </source>
</evidence>
<accession>A0A3L8Q3D0</accession>
<dbReference type="EMBL" id="QUSF01014358">
    <property type="protein sequence ID" value="RLV61917.1"/>
    <property type="molecule type" value="Genomic_DNA"/>
</dbReference>
<dbReference type="AlphaFoldDB" id="A0A3L8Q3D0"/>
<dbReference type="Proteomes" id="UP000276834">
    <property type="component" value="Unassembled WGS sequence"/>
</dbReference>
<evidence type="ECO:0008006" key="3">
    <source>
        <dbReference type="Google" id="ProtNLM"/>
    </source>
</evidence>
<evidence type="ECO:0000313" key="2">
    <source>
        <dbReference type="Proteomes" id="UP000276834"/>
    </source>
</evidence>
<dbReference type="OrthoDB" id="263283at2759"/>